<accession>A0A9W6TZF1</accession>
<dbReference type="Proteomes" id="UP001165121">
    <property type="component" value="Unassembled WGS sequence"/>
</dbReference>
<evidence type="ECO:0000313" key="1">
    <source>
        <dbReference type="EMBL" id="GMF22588.1"/>
    </source>
</evidence>
<sequence length="125" mass="14252">MVRYVSIKDNENLAKSESAECRKKKEGEDRFGGIAIRDAAMNGEKREKKKRVVKTRSDPLTFLKLSQDAVARRAAEYRDRHQHEEALQLKTVAFQEKQAEIQLQVAQMMASAVLAMAKAVEKFNN</sequence>
<name>A0A9W6TZF1_9STRA</name>
<dbReference type="AlphaFoldDB" id="A0A9W6TZF1"/>
<gene>
    <name evidence="1" type="ORF">Pfra01_000334500</name>
</gene>
<reference evidence="1" key="1">
    <citation type="submission" date="2023-04" db="EMBL/GenBank/DDBJ databases">
        <title>Phytophthora fragariaefolia NBRC 109709.</title>
        <authorList>
            <person name="Ichikawa N."/>
            <person name="Sato H."/>
            <person name="Tonouchi N."/>
        </authorList>
    </citation>
    <scope>NUCLEOTIDE SEQUENCE</scope>
    <source>
        <strain evidence="1">NBRC 109709</strain>
    </source>
</reference>
<proteinExistence type="predicted"/>
<protein>
    <submittedName>
        <fullName evidence="1">Unnamed protein product</fullName>
    </submittedName>
</protein>
<dbReference type="EMBL" id="BSXT01000259">
    <property type="protein sequence ID" value="GMF22588.1"/>
    <property type="molecule type" value="Genomic_DNA"/>
</dbReference>
<comment type="caution">
    <text evidence="1">The sequence shown here is derived from an EMBL/GenBank/DDBJ whole genome shotgun (WGS) entry which is preliminary data.</text>
</comment>
<keyword evidence="2" id="KW-1185">Reference proteome</keyword>
<organism evidence="1 2">
    <name type="scientific">Phytophthora fragariaefolia</name>
    <dbReference type="NCBI Taxonomy" id="1490495"/>
    <lineage>
        <taxon>Eukaryota</taxon>
        <taxon>Sar</taxon>
        <taxon>Stramenopiles</taxon>
        <taxon>Oomycota</taxon>
        <taxon>Peronosporomycetes</taxon>
        <taxon>Peronosporales</taxon>
        <taxon>Peronosporaceae</taxon>
        <taxon>Phytophthora</taxon>
    </lineage>
</organism>
<evidence type="ECO:0000313" key="2">
    <source>
        <dbReference type="Proteomes" id="UP001165121"/>
    </source>
</evidence>